<proteinExistence type="predicted"/>
<name>A0A6J6D9T7_9ZZZZ</name>
<dbReference type="InterPro" id="IPR043129">
    <property type="entry name" value="ATPase_NBD"/>
</dbReference>
<dbReference type="InterPro" id="IPR022496">
    <property type="entry name" value="T6A_TsaB"/>
</dbReference>
<gene>
    <name evidence="2" type="ORF">UFOPK1618_00510</name>
</gene>
<dbReference type="SUPFAM" id="SSF53067">
    <property type="entry name" value="Actin-like ATPase domain"/>
    <property type="match status" value="2"/>
</dbReference>
<dbReference type="InterPro" id="IPR000905">
    <property type="entry name" value="Gcp-like_dom"/>
</dbReference>
<evidence type="ECO:0000259" key="1">
    <source>
        <dbReference type="Pfam" id="PF00814"/>
    </source>
</evidence>
<evidence type="ECO:0000313" key="2">
    <source>
        <dbReference type="EMBL" id="CAB4560657.1"/>
    </source>
</evidence>
<dbReference type="Gene3D" id="3.30.420.40">
    <property type="match status" value="2"/>
</dbReference>
<sequence length="222" mass="23173">MSSGISAQYNLCIDTSAGTTVAVMQGAEVRSEINFDENMKHAERIGDAIAQAIMSAGIKPSQITNVVVGRGPAPFTGLRIGIAAAVMFAEGVGAKLWGVTSLDAIAQAAFKNGADNSIPLLVTADARRSEVYWALYSGVTEAGAPIMIEGPGVAKPAALEELLANKNLQRTQIKIAAQDLGKVFEAQQNDGTASHDVTALYLRDADAVAPKDLRDFGKKVSG</sequence>
<dbReference type="NCBIfam" id="TIGR03725">
    <property type="entry name" value="T6A_YeaZ"/>
    <property type="match status" value="1"/>
</dbReference>
<protein>
    <submittedName>
        <fullName evidence="2">Unannotated protein</fullName>
    </submittedName>
</protein>
<feature type="domain" description="Gcp-like" evidence="1">
    <location>
        <begin position="40"/>
        <end position="169"/>
    </location>
</feature>
<reference evidence="2" key="1">
    <citation type="submission" date="2020-05" db="EMBL/GenBank/DDBJ databases">
        <authorList>
            <person name="Chiriac C."/>
            <person name="Salcher M."/>
            <person name="Ghai R."/>
            <person name="Kavagutti S V."/>
        </authorList>
    </citation>
    <scope>NUCLEOTIDE SEQUENCE</scope>
</reference>
<dbReference type="Pfam" id="PF00814">
    <property type="entry name" value="TsaD"/>
    <property type="match status" value="1"/>
</dbReference>
<accession>A0A6J6D9T7</accession>
<dbReference type="AlphaFoldDB" id="A0A6J6D9T7"/>
<dbReference type="GO" id="GO:0002949">
    <property type="term" value="P:tRNA threonylcarbamoyladenosine modification"/>
    <property type="evidence" value="ECO:0007669"/>
    <property type="project" value="InterPro"/>
</dbReference>
<organism evidence="2">
    <name type="scientific">freshwater metagenome</name>
    <dbReference type="NCBI Taxonomy" id="449393"/>
    <lineage>
        <taxon>unclassified sequences</taxon>
        <taxon>metagenomes</taxon>
        <taxon>ecological metagenomes</taxon>
    </lineage>
</organism>
<dbReference type="EMBL" id="CAEZTF010000081">
    <property type="protein sequence ID" value="CAB4560657.1"/>
    <property type="molecule type" value="Genomic_DNA"/>
</dbReference>